<dbReference type="InterPro" id="IPR006710">
    <property type="entry name" value="Glyco_hydro_43"/>
</dbReference>
<dbReference type="CDD" id="cd18822">
    <property type="entry name" value="GH43_CtGH43-like"/>
    <property type="match status" value="1"/>
</dbReference>
<dbReference type="AlphaFoldDB" id="A0A8J6QE46"/>
<keyword evidence="3" id="KW-0378">Hydrolase</keyword>
<dbReference type="SUPFAM" id="SSF49785">
    <property type="entry name" value="Galactose-binding domain-like"/>
    <property type="match status" value="1"/>
</dbReference>
<dbReference type="GO" id="GO:0004553">
    <property type="term" value="F:hydrolase activity, hydrolyzing O-glycosyl compounds"/>
    <property type="evidence" value="ECO:0007669"/>
    <property type="project" value="InterPro"/>
</dbReference>
<evidence type="ECO:0000256" key="1">
    <source>
        <dbReference type="ARBA" id="ARBA00009865"/>
    </source>
</evidence>
<protein>
    <submittedName>
        <fullName evidence="6">Family 43 glycosylhydrolase</fullName>
    </submittedName>
</protein>
<dbReference type="EMBL" id="JACVXC010000001">
    <property type="protein sequence ID" value="MBD0834792.1"/>
    <property type="molecule type" value="Genomic_DNA"/>
</dbReference>
<gene>
    <name evidence="6" type="ORF">ICJ84_05050</name>
</gene>
<dbReference type="SUPFAM" id="SSF75005">
    <property type="entry name" value="Arabinanase/levansucrase/invertase"/>
    <property type="match status" value="1"/>
</dbReference>
<keyword evidence="4" id="KW-0326">Glycosidase</keyword>
<dbReference type="PROSITE" id="PS50022">
    <property type="entry name" value="FA58C_3"/>
    <property type="match status" value="1"/>
</dbReference>
<keyword evidence="7" id="KW-1185">Reference proteome</keyword>
<dbReference type="InterPro" id="IPR008979">
    <property type="entry name" value="Galactose-bd-like_sf"/>
</dbReference>
<reference evidence="6" key="1">
    <citation type="journal article" date="2013" name="Int. J. Syst. Evol. Microbiol.">
        <title>Aestuariibaculum suncheonense gen. nov., sp. nov., a marine bacterium of the family Flavobacteriaceae isolated from a tidal flat and emended descriptions of the genera Gaetbulibacter and Tamlana.</title>
        <authorList>
            <person name="Jeong S.H."/>
            <person name="Park M.S."/>
            <person name="Jin H.M."/>
            <person name="Lee K."/>
            <person name="Park W."/>
            <person name="Jeon C.O."/>
        </authorList>
    </citation>
    <scope>NUCLEOTIDE SEQUENCE</scope>
    <source>
        <strain evidence="6">SC17</strain>
    </source>
</reference>
<feature type="domain" description="F5/8 type C" evidence="5">
    <location>
        <begin position="315"/>
        <end position="466"/>
    </location>
</feature>
<comment type="similarity">
    <text evidence="1">Belongs to the glycosyl hydrolase 43 family.</text>
</comment>
<dbReference type="Pfam" id="PF18962">
    <property type="entry name" value="Por_Secre_tail"/>
    <property type="match status" value="1"/>
</dbReference>
<evidence type="ECO:0000259" key="5">
    <source>
        <dbReference type="PROSITE" id="PS50022"/>
    </source>
</evidence>
<sequence>MKVILTFLFCMLLQIVNSQVQSIKNGISWKDTDGNRIQAHGASIIKHNGLYYMIGEDRSNQFIFKGVNLYSSSDLMNWEFRNNIIDENTNSHLKDRLRITERPCIIYNQATNKFVVWIKYQNAQYTNNKVGIFTSSTIDGKYTYIKEFFPDGYDSNDGNLFQDTDGKAYYISTNKANGSLNLYTLSSDYLDVVDSTILFPGENKEAPVIFKKDNLYYMLSSTKTGWDPNQMRFSTSTSLKSGWSAWQLVGNKITFDSQPTDVIKLTGTNGTNFYYVGDRWKDLGLRESKIVMFPLNVNNGSLSMNYVKEFKIDLSTSDWIEYDDNVYVPQENWSLVSVSSQELTGSYMAVNAFDGDDNTMWHTKWSGGADAQPHEIVINLGANYDVSGFSYVPRKDSSLNGIVRDFQLFFSTDGINWGAPTASGWLGYNTDVFFETTQAHYMKFVSYSDFNGTNYTSAAELKLMMNNEFESGGINSYVNVDSQGWYTGTNINVNIGSRVEFGPQAWDFNGGQTQFYGFFSWYGPSNYHSTERAPIIDNIQANQLGEYTVYYLDDRFSMQKKTLNIRTNSLSTDDDKINSNANYLYPNPVRGGILNIGNSAIDTSYSVYDISGKLLNKNRGNTIDVSLLRPGYYIAVINGKGYKFIKN</sequence>
<keyword evidence="2" id="KW-0732">Signal</keyword>
<evidence type="ECO:0000256" key="3">
    <source>
        <dbReference type="ARBA" id="ARBA00022801"/>
    </source>
</evidence>
<dbReference type="Gene3D" id="2.115.10.20">
    <property type="entry name" value="Glycosyl hydrolase domain, family 43"/>
    <property type="match status" value="1"/>
</dbReference>
<dbReference type="Pfam" id="PF04616">
    <property type="entry name" value="Glyco_hydro_43"/>
    <property type="match status" value="1"/>
</dbReference>
<dbReference type="RefSeq" id="WP_188215248.1">
    <property type="nucleotide sequence ID" value="NZ_BAABGH010000008.1"/>
</dbReference>
<dbReference type="InterPro" id="IPR023296">
    <property type="entry name" value="Glyco_hydro_beta-prop_sf"/>
</dbReference>
<dbReference type="InterPro" id="IPR000421">
    <property type="entry name" value="FA58C"/>
</dbReference>
<evidence type="ECO:0000313" key="6">
    <source>
        <dbReference type="EMBL" id="MBD0834792.1"/>
    </source>
</evidence>
<accession>A0A8J6QE46</accession>
<name>A0A8J6QE46_9FLAO</name>
<dbReference type="Proteomes" id="UP000602057">
    <property type="component" value="Unassembled WGS sequence"/>
</dbReference>
<dbReference type="PANTHER" id="PTHR22925">
    <property type="entry name" value="GLYCOSYL HYDROLASE 43 FAMILY MEMBER"/>
    <property type="match status" value="1"/>
</dbReference>
<proteinExistence type="inferred from homology"/>
<dbReference type="InterPro" id="IPR026444">
    <property type="entry name" value="Secre_tail"/>
</dbReference>
<evidence type="ECO:0000256" key="2">
    <source>
        <dbReference type="ARBA" id="ARBA00022729"/>
    </source>
</evidence>
<comment type="caution">
    <text evidence="6">The sequence shown here is derived from an EMBL/GenBank/DDBJ whole genome shotgun (WGS) entry which is preliminary data.</text>
</comment>
<dbReference type="Pfam" id="PF00754">
    <property type="entry name" value="F5_F8_type_C"/>
    <property type="match status" value="1"/>
</dbReference>
<dbReference type="GO" id="GO:0005975">
    <property type="term" value="P:carbohydrate metabolic process"/>
    <property type="evidence" value="ECO:0007669"/>
    <property type="project" value="InterPro"/>
</dbReference>
<dbReference type="NCBIfam" id="TIGR04183">
    <property type="entry name" value="Por_Secre_tail"/>
    <property type="match status" value="1"/>
</dbReference>
<organism evidence="6 7">
    <name type="scientific">Aestuariibaculum suncheonense</name>
    <dbReference type="NCBI Taxonomy" id="1028745"/>
    <lineage>
        <taxon>Bacteria</taxon>
        <taxon>Pseudomonadati</taxon>
        <taxon>Bacteroidota</taxon>
        <taxon>Flavobacteriia</taxon>
        <taxon>Flavobacteriales</taxon>
        <taxon>Flavobacteriaceae</taxon>
    </lineage>
</organism>
<evidence type="ECO:0000256" key="4">
    <source>
        <dbReference type="ARBA" id="ARBA00023295"/>
    </source>
</evidence>
<reference evidence="6" key="2">
    <citation type="submission" date="2020-09" db="EMBL/GenBank/DDBJ databases">
        <authorList>
            <person name="Wu Z."/>
        </authorList>
    </citation>
    <scope>NUCLEOTIDE SEQUENCE</scope>
    <source>
        <strain evidence="6">SC17</strain>
    </source>
</reference>
<evidence type="ECO:0000313" key="7">
    <source>
        <dbReference type="Proteomes" id="UP000602057"/>
    </source>
</evidence>
<dbReference type="PANTHER" id="PTHR22925:SF3">
    <property type="entry name" value="GLYCOSYL HYDROLASE FAMILY PROTEIN 43"/>
    <property type="match status" value="1"/>
</dbReference>
<dbReference type="Gene3D" id="2.60.120.260">
    <property type="entry name" value="Galactose-binding domain-like"/>
    <property type="match status" value="1"/>
</dbReference>